<reference evidence="1" key="1">
    <citation type="submission" date="2012-05" db="EMBL/GenBank/DDBJ databases">
        <authorList>
            <person name="Krishnakumar V."/>
            <person name="Cheung F."/>
            <person name="Xiao Y."/>
            <person name="Chan A."/>
            <person name="Moskal W.A."/>
            <person name="Town C.D."/>
        </authorList>
    </citation>
    <scope>NUCLEOTIDE SEQUENCE</scope>
</reference>
<dbReference type="AlphaFoldDB" id="I3SZC4"/>
<proteinExistence type="evidence at transcript level"/>
<evidence type="ECO:0000313" key="1">
    <source>
        <dbReference type="EMBL" id="AFK45616.1"/>
    </source>
</evidence>
<protein>
    <submittedName>
        <fullName evidence="1">Uncharacterized protein</fullName>
    </submittedName>
</protein>
<dbReference type="EMBL" id="BT145822">
    <property type="protein sequence ID" value="AFK45616.1"/>
    <property type="molecule type" value="mRNA"/>
</dbReference>
<organism evidence="1">
    <name type="scientific">Lotus japonicus</name>
    <name type="common">Lotus corniculatus var. japonicus</name>
    <dbReference type="NCBI Taxonomy" id="34305"/>
    <lineage>
        <taxon>Eukaryota</taxon>
        <taxon>Viridiplantae</taxon>
        <taxon>Streptophyta</taxon>
        <taxon>Embryophyta</taxon>
        <taxon>Tracheophyta</taxon>
        <taxon>Spermatophyta</taxon>
        <taxon>Magnoliopsida</taxon>
        <taxon>eudicotyledons</taxon>
        <taxon>Gunneridae</taxon>
        <taxon>Pentapetalae</taxon>
        <taxon>rosids</taxon>
        <taxon>fabids</taxon>
        <taxon>Fabales</taxon>
        <taxon>Fabaceae</taxon>
        <taxon>Papilionoideae</taxon>
        <taxon>50 kb inversion clade</taxon>
        <taxon>NPAAA clade</taxon>
        <taxon>Hologalegina</taxon>
        <taxon>robinioid clade</taxon>
        <taxon>Loteae</taxon>
        <taxon>Lotus</taxon>
    </lineage>
</organism>
<accession>I3SZC4</accession>
<sequence>MTLYPYGCIILESTKKNILATAQWRHTETSEDSWVTQQGPEIYYTAACEMLFSQVELRA</sequence>
<name>I3SZC4_LOTJA</name>